<comment type="catalytic activity">
    <reaction evidence="2">
        <text>[protein]-peptidylproline (omega=180) = [protein]-peptidylproline (omega=0)</text>
        <dbReference type="Rhea" id="RHEA:16237"/>
        <dbReference type="Rhea" id="RHEA-COMP:10747"/>
        <dbReference type="Rhea" id="RHEA-COMP:10748"/>
        <dbReference type="ChEBI" id="CHEBI:83833"/>
        <dbReference type="ChEBI" id="CHEBI:83834"/>
        <dbReference type="EC" id="5.2.1.8"/>
    </reaction>
</comment>
<dbReference type="RefSeq" id="WP_068991960.1">
    <property type="nucleotide sequence ID" value="NZ_BMJN01000016.1"/>
</dbReference>
<dbReference type="OrthoDB" id="9807797at2"/>
<dbReference type="PROSITE" id="PS00170">
    <property type="entry name" value="CSA_PPIASE_1"/>
    <property type="match status" value="1"/>
</dbReference>
<dbReference type="InterPro" id="IPR002130">
    <property type="entry name" value="Cyclophilin-type_PPIase_dom"/>
</dbReference>
<protein>
    <recommendedName>
        <fullName evidence="2">Peptidyl-prolyl cis-trans isomerase</fullName>
        <shortName evidence="2">PPIase</shortName>
        <ecNumber evidence="2">5.2.1.8</ecNumber>
    </recommendedName>
</protein>
<comment type="function">
    <text evidence="1 2">PPIases accelerate the folding of proteins. It catalyzes the cis-trans isomerization of proline imidic peptide bonds in oligopeptides.</text>
</comment>
<dbReference type="EMBL" id="BMJN01000016">
    <property type="protein sequence ID" value="GGE31607.1"/>
    <property type="molecule type" value="Genomic_DNA"/>
</dbReference>
<comment type="caution">
    <text evidence="4">The sequence shown here is derived from an EMBL/GenBank/DDBJ whole genome shotgun (WGS) entry which is preliminary data.</text>
</comment>
<evidence type="ECO:0000313" key="5">
    <source>
        <dbReference type="Proteomes" id="UP000660801"/>
    </source>
</evidence>
<dbReference type="PANTHER" id="PTHR45625">
    <property type="entry name" value="PEPTIDYL-PROLYL CIS-TRANS ISOMERASE-RELATED"/>
    <property type="match status" value="1"/>
</dbReference>
<dbReference type="InterPro" id="IPR044666">
    <property type="entry name" value="Cyclophilin_A-like"/>
</dbReference>
<dbReference type="PROSITE" id="PS50072">
    <property type="entry name" value="CSA_PPIASE_2"/>
    <property type="match status" value="1"/>
</dbReference>
<evidence type="ECO:0000256" key="2">
    <source>
        <dbReference type="RuleBase" id="RU363019"/>
    </source>
</evidence>
<dbReference type="Pfam" id="PF00160">
    <property type="entry name" value="Pro_isomerase"/>
    <property type="match status" value="1"/>
</dbReference>
<accession>A0A917A7R9</accession>
<organism evidence="4 5">
    <name type="scientific">Streptococcus himalayensis</name>
    <dbReference type="NCBI Taxonomy" id="1888195"/>
    <lineage>
        <taxon>Bacteria</taxon>
        <taxon>Bacillati</taxon>
        <taxon>Bacillota</taxon>
        <taxon>Bacilli</taxon>
        <taxon>Lactobacillales</taxon>
        <taxon>Streptococcaceae</taxon>
        <taxon>Streptococcus</taxon>
    </lineage>
</organism>
<dbReference type="InterPro" id="IPR020892">
    <property type="entry name" value="Cyclophilin-type_PPIase_CS"/>
</dbReference>
<reference evidence="4" key="1">
    <citation type="journal article" date="2014" name="Int. J. Syst. Evol. Microbiol.">
        <title>Complete genome sequence of Corynebacterium casei LMG S-19264T (=DSM 44701T), isolated from a smear-ripened cheese.</title>
        <authorList>
            <consortium name="US DOE Joint Genome Institute (JGI-PGF)"/>
            <person name="Walter F."/>
            <person name="Albersmeier A."/>
            <person name="Kalinowski J."/>
            <person name="Ruckert C."/>
        </authorList>
    </citation>
    <scope>NUCLEOTIDE SEQUENCE</scope>
    <source>
        <strain evidence="4">CGMCC 1.15533</strain>
    </source>
</reference>
<dbReference type="EC" id="5.2.1.8" evidence="2"/>
<dbReference type="CDD" id="cd00317">
    <property type="entry name" value="cyclophilin"/>
    <property type="match status" value="1"/>
</dbReference>
<dbReference type="Proteomes" id="UP000660801">
    <property type="component" value="Unassembled WGS sequence"/>
</dbReference>
<dbReference type="GO" id="GO:0003755">
    <property type="term" value="F:peptidyl-prolyl cis-trans isomerase activity"/>
    <property type="evidence" value="ECO:0007669"/>
    <property type="project" value="UniProtKB-UniRule"/>
</dbReference>
<dbReference type="AlphaFoldDB" id="A0A917A7R9"/>
<evidence type="ECO:0000259" key="3">
    <source>
        <dbReference type="PROSITE" id="PS50072"/>
    </source>
</evidence>
<dbReference type="SUPFAM" id="SSF50891">
    <property type="entry name" value="Cyclophilin-like"/>
    <property type="match status" value="1"/>
</dbReference>
<keyword evidence="2 4" id="KW-0413">Isomerase</keyword>
<dbReference type="Gene3D" id="2.40.100.10">
    <property type="entry name" value="Cyclophilin-like"/>
    <property type="match status" value="1"/>
</dbReference>
<proteinExistence type="inferred from homology"/>
<comment type="similarity">
    <text evidence="2">Belongs to the cyclophilin-type PPIase family.</text>
</comment>
<dbReference type="GO" id="GO:0006457">
    <property type="term" value="P:protein folding"/>
    <property type="evidence" value="ECO:0007669"/>
    <property type="project" value="InterPro"/>
</dbReference>
<sequence>MKKLLLLTAASSLFLWGCTDVQRALRGDEYVDSSLAAESRNKESEQYAKELEDALTNKHAVFPQLTDKVEKDQAEVAIKTSEGAIRIKLFPTYAPLAVENFLTHAKEGYYNGVIFHRIIQDFMIQTGDPKGNGTGGESIWAGKDASIDSGQGFKNEISPYLYNIRGALAMANAGADTNGSQFFINQNKQNQTNTLDPQKYPKAIIEAYQNGGNPSLDGNYTVFGQVLEGMDIVDKIAASETDERDKPKTDVKIESIEILQDYDLKK</sequence>
<gene>
    <name evidence="4" type="primary">ppiA</name>
    <name evidence="4" type="ORF">GCM10011510_11160</name>
</gene>
<evidence type="ECO:0000256" key="1">
    <source>
        <dbReference type="ARBA" id="ARBA00002388"/>
    </source>
</evidence>
<dbReference type="PRINTS" id="PR00153">
    <property type="entry name" value="CSAPPISMRASE"/>
</dbReference>
<dbReference type="InterPro" id="IPR029000">
    <property type="entry name" value="Cyclophilin-like_dom_sf"/>
</dbReference>
<keyword evidence="2" id="KW-0697">Rotamase</keyword>
<name>A0A917A7R9_9STRE</name>
<feature type="domain" description="PPIase cyclophilin-type" evidence="3">
    <location>
        <begin position="83"/>
        <end position="258"/>
    </location>
</feature>
<keyword evidence="5" id="KW-1185">Reference proteome</keyword>
<evidence type="ECO:0000313" key="4">
    <source>
        <dbReference type="EMBL" id="GGE31607.1"/>
    </source>
</evidence>
<reference evidence="4" key="2">
    <citation type="submission" date="2020-09" db="EMBL/GenBank/DDBJ databases">
        <authorList>
            <person name="Sun Q."/>
            <person name="Zhou Y."/>
        </authorList>
    </citation>
    <scope>NUCLEOTIDE SEQUENCE</scope>
    <source>
        <strain evidence="4">CGMCC 1.15533</strain>
    </source>
</reference>
<dbReference type="PANTHER" id="PTHR45625:SF16">
    <property type="entry name" value="PEPTIDYL-PROLYL CIS-TRANS ISOMERASE"/>
    <property type="match status" value="1"/>
</dbReference>